<dbReference type="EMBL" id="BARW01019625">
    <property type="protein sequence ID" value="GAI97511.1"/>
    <property type="molecule type" value="Genomic_DNA"/>
</dbReference>
<sequence>MLGGEPWLCESQAQFEWQTERSRQDRYKLSAVVAAVVEAAVVQEGAKQLCGPAMKSRLEILIHSMGTQS</sequence>
<organism evidence="1">
    <name type="scientific">marine sediment metagenome</name>
    <dbReference type="NCBI Taxonomy" id="412755"/>
    <lineage>
        <taxon>unclassified sequences</taxon>
        <taxon>metagenomes</taxon>
        <taxon>ecological metagenomes</taxon>
    </lineage>
</organism>
<gene>
    <name evidence="1" type="ORF">S12H4_33320</name>
</gene>
<protein>
    <submittedName>
        <fullName evidence="1">Uncharacterized protein</fullName>
    </submittedName>
</protein>
<comment type="caution">
    <text evidence="1">The sequence shown here is derived from an EMBL/GenBank/DDBJ whole genome shotgun (WGS) entry which is preliminary data.</text>
</comment>
<evidence type="ECO:0000313" key="1">
    <source>
        <dbReference type="EMBL" id="GAI97511.1"/>
    </source>
</evidence>
<reference evidence="1" key="1">
    <citation type="journal article" date="2014" name="Front. Microbiol.">
        <title>High frequency of phylogenetically diverse reductive dehalogenase-homologous genes in deep subseafloor sedimentary metagenomes.</title>
        <authorList>
            <person name="Kawai M."/>
            <person name="Futagami T."/>
            <person name="Toyoda A."/>
            <person name="Takaki Y."/>
            <person name="Nishi S."/>
            <person name="Hori S."/>
            <person name="Arai W."/>
            <person name="Tsubouchi T."/>
            <person name="Morono Y."/>
            <person name="Uchiyama I."/>
            <person name="Ito T."/>
            <person name="Fujiyama A."/>
            <person name="Inagaki F."/>
            <person name="Takami H."/>
        </authorList>
    </citation>
    <scope>NUCLEOTIDE SEQUENCE</scope>
    <source>
        <strain evidence="1">Expedition CK06-06</strain>
    </source>
</reference>
<accession>X1U1N1</accession>
<name>X1U1N1_9ZZZZ</name>
<dbReference type="AlphaFoldDB" id="X1U1N1"/>
<proteinExistence type="predicted"/>